<gene>
    <name evidence="1" type="ORF">SLEP1_g2507</name>
</gene>
<evidence type="ECO:0000313" key="1">
    <source>
        <dbReference type="EMBL" id="GKU88217.1"/>
    </source>
</evidence>
<dbReference type="Proteomes" id="UP001054252">
    <property type="component" value="Unassembled WGS sequence"/>
</dbReference>
<accession>A0AAV5HR55</accession>
<proteinExistence type="predicted"/>
<comment type="caution">
    <text evidence="1">The sequence shown here is derived from an EMBL/GenBank/DDBJ whole genome shotgun (WGS) entry which is preliminary data.</text>
</comment>
<reference evidence="1 2" key="1">
    <citation type="journal article" date="2021" name="Commun. Biol.">
        <title>The genome of Shorea leprosula (Dipterocarpaceae) highlights the ecological relevance of drought in aseasonal tropical rainforests.</title>
        <authorList>
            <person name="Ng K.K.S."/>
            <person name="Kobayashi M.J."/>
            <person name="Fawcett J.A."/>
            <person name="Hatakeyama M."/>
            <person name="Paape T."/>
            <person name="Ng C.H."/>
            <person name="Ang C.C."/>
            <person name="Tnah L.H."/>
            <person name="Lee C.T."/>
            <person name="Nishiyama T."/>
            <person name="Sese J."/>
            <person name="O'Brien M.J."/>
            <person name="Copetti D."/>
            <person name="Mohd Noor M.I."/>
            <person name="Ong R.C."/>
            <person name="Putra M."/>
            <person name="Sireger I.Z."/>
            <person name="Indrioko S."/>
            <person name="Kosugi Y."/>
            <person name="Izuno A."/>
            <person name="Isagi Y."/>
            <person name="Lee S.L."/>
            <person name="Shimizu K.K."/>
        </authorList>
    </citation>
    <scope>NUCLEOTIDE SEQUENCE [LARGE SCALE GENOMIC DNA]</scope>
    <source>
        <strain evidence="1">214</strain>
    </source>
</reference>
<keyword evidence="2" id="KW-1185">Reference proteome</keyword>
<evidence type="ECO:0000313" key="2">
    <source>
        <dbReference type="Proteomes" id="UP001054252"/>
    </source>
</evidence>
<sequence>MFSPLKGIPIFSSMEMSKKANHQHLGINDIEQIEMFCFRDLSNNGLFREVQNFYLS</sequence>
<protein>
    <submittedName>
        <fullName evidence="1">Uncharacterized protein</fullName>
    </submittedName>
</protein>
<dbReference type="AlphaFoldDB" id="A0AAV5HR55"/>
<name>A0AAV5HR55_9ROSI</name>
<dbReference type="EMBL" id="BPVZ01000002">
    <property type="protein sequence ID" value="GKU88217.1"/>
    <property type="molecule type" value="Genomic_DNA"/>
</dbReference>
<organism evidence="1 2">
    <name type="scientific">Rubroshorea leprosula</name>
    <dbReference type="NCBI Taxonomy" id="152421"/>
    <lineage>
        <taxon>Eukaryota</taxon>
        <taxon>Viridiplantae</taxon>
        <taxon>Streptophyta</taxon>
        <taxon>Embryophyta</taxon>
        <taxon>Tracheophyta</taxon>
        <taxon>Spermatophyta</taxon>
        <taxon>Magnoliopsida</taxon>
        <taxon>eudicotyledons</taxon>
        <taxon>Gunneridae</taxon>
        <taxon>Pentapetalae</taxon>
        <taxon>rosids</taxon>
        <taxon>malvids</taxon>
        <taxon>Malvales</taxon>
        <taxon>Dipterocarpaceae</taxon>
        <taxon>Rubroshorea</taxon>
    </lineage>
</organism>